<organism evidence="10 11">
    <name type="scientific">Aurantiacibacter luteus</name>
    <dbReference type="NCBI Taxonomy" id="1581420"/>
    <lineage>
        <taxon>Bacteria</taxon>
        <taxon>Pseudomonadati</taxon>
        <taxon>Pseudomonadota</taxon>
        <taxon>Alphaproteobacteria</taxon>
        <taxon>Sphingomonadales</taxon>
        <taxon>Erythrobacteraceae</taxon>
        <taxon>Aurantiacibacter</taxon>
    </lineage>
</organism>
<dbReference type="Pfam" id="PF03320">
    <property type="entry name" value="FBPase_glpX"/>
    <property type="match status" value="1"/>
</dbReference>
<evidence type="ECO:0000256" key="4">
    <source>
        <dbReference type="ARBA" id="ARBA00022801"/>
    </source>
</evidence>
<comment type="catalytic activity">
    <reaction evidence="1">
        <text>beta-D-fructose 1,6-bisphosphate + H2O = beta-D-fructose 6-phosphate + phosphate</text>
        <dbReference type="Rhea" id="RHEA:11064"/>
        <dbReference type="ChEBI" id="CHEBI:15377"/>
        <dbReference type="ChEBI" id="CHEBI:32966"/>
        <dbReference type="ChEBI" id="CHEBI:43474"/>
        <dbReference type="ChEBI" id="CHEBI:57634"/>
        <dbReference type="EC" id="3.1.3.11"/>
    </reaction>
</comment>
<name>A0A0G9MUM2_9SPHN</name>
<evidence type="ECO:0000313" key="11">
    <source>
        <dbReference type="Proteomes" id="UP000053464"/>
    </source>
</evidence>
<accession>A0A0G9MUM2</accession>
<evidence type="ECO:0000313" key="10">
    <source>
        <dbReference type="EMBL" id="KLE34430.1"/>
    </source>
</evidence>
<evidence type="ECO:0000256" key="3">
    <source>
        <dbReference type="ARBA" id="ARBA00022723"/>
    </source>
</evidence>
<keyword evidence="4 10" id="KW-0378">Hydrolase</keyword>
<dbReference type="NCBIfam" id="TIGR00330">
    <property type="entry name" value="glpX"/>
    <property type="match status" value="1"/>
</dbReference>
<protein>
    <recommendedName>
        <fullName evidence="7">Fructose-1,6-bisphosphatase</fullName>
    </recommendedName>
</protein>
<dbReference type="PATRIC" id="fig|1581420.6.peg.1930"/>
<dbReference type="GO" id="GO:0005829">
    <property type="term" value="C:cytosol"/>
    <property type="evidence" value="ECO:0007669"/>
    <property type="project" value="TreeGrafter"/>
</dbReference>
<dbReference type="PIRSF" id="PIRSF004532">
    <property type="entry name" value="GlpX"/>
    <property type="match status" value="1"/>
</dbReference>
<dbReference type="GO" id="GO:0006071">
    <property type="term" value="P:glycerol metabolic process"/>
    <property type="evidence" value="ECO:0007669"/>
    <property type="project" value="InterPro"/>
</dbReference>
<keyword evidence="11" id="KW-1185">Reference proteome</keyword>
<dbReference type="EMBL" id="LBHB01000002">
    <property type="protein sequence ID" value="KLE34430.1"/>
    <property type="molecule type" value="Genomic_DNA"/>
</dbReference>
<comment type="similarity">
    <text evidence="2 7">Belongs to the FBPase class 2 family.</text>
</comment>
<dbReference type="Gene3D" id="3.30.540.10">
    <property type="entry name" value="Fructose-1,6-Bisphosphatase, subunit A, domain 1"/>
    <property type="match status" value="1"/>
</dbReference>
<feature type="binding site" evidence="8">
    <location>
        <position position="99"/>
    </location>
    <ligand>
        <name>Mn(2+)</name>
        <dbReference type="ChEBI" id="CHEBI:29035"/>
        <label>2</label>
    </ligand>
</feature>
<dbReference type="GO" id="GO:0030388">
    <property type="term" value="P:fructose 1,6-bisphosphate metabolic process"/>
    <property type="evidence" value="ECO:0007669"/>
    <property type="project" value="TreeGrafter"/>
</dbReference>
<gene>
    <name evidence="10" type="primary">glpX</name>
    <name evidence="10" type="ORF">AAW00_09410</name>
</gene>
<comment type="cofactor">
    <cofactor evidence="8">
        <name>Mn(2+)</name>
        <dbReference type="ChEBI" id="CHEBI:29035"/>
    </cofactor>
</comment>
<dbReference type="Gene3D" id="3.40.190.90">
    <property type="match status" value="1"/>
</dbReference>
<dbReference type="PANTHER" id="PTHR30447:SF0">
    <property type="entry name" value="FRUCTOSE-1,6-BISPHOSPHATASE 1 CLASS 2-RELATED"/>
    <property type="match status" value="1"/>
</dbReference>
<evidence type="ECO:0000256" key="8">
    <source>
        <dbReference type="PIRSR" id="PIRSR004532-1"/>
    </source>
</evidence>
<dbReference type="OrthoDB" id="9779353at2"/>
<feature type="binding site" evidence="9">
    <location>
        <begin position="176"/>
        <end position="178"/>
    </location>
    <ligand>
        <name>substrate</name>
    </ligand>
</feature>
<evidence type="ECO:0000256" key="6">
    <source>
        <dbReference type="ARBA" id="ARBA00023277"/>
    </source>
</evidence>
<feature type="binding site" evidence="9">
    <location>
        <begin position="198"/>
        <end position="200"/>
    </location>
    <ligand>
        <name>substrate</name>
    </ligand>
</feature>
<dbReference type="PANTHER" id="PTHR30447">
    <property type="entry name" value="FRUCTOSE-1,6-BISPHOSPHATASE CLASS 2"/>
    <property type="match status" value="1"/>
</dbReference>
<evidence type="ECO:0000256" key="2">
    <source>
        <dbReference type="ARBA" id="ARBA00008989"/>
    </source>
</evidence>
<feature type="binding site" evidence="9">
    <location>
        <position position="130"/>
    </location>
    <ligand>
        <name>substrate</name>
    </ligand>
</feature>
<proteinExistence type="inferred from homology"/>
<keyword evidence="6 7" id="KW-0119">Carbohydrate metabolism</keyword>
<dbReference type="SUPFAM" id="SSF56655">
    <property type="entry name" value="Carbohydrate phosphatase"/>
    <property type="match status" value="1"/>
</dbReference>
<evidence type="ECO:0000256" key="5">
    <source>
        <dbReference type="ARBA" id="ARBA00023211"/>
    </source>
</evidence>
<dbReference type="STRING" id="1581420.AAW00_09410"/>
<feature type="binding site" evidence="8">
    <location>
        <position position="66"/>
    </location>
    <ligand>
        <name>Mn(2+)</name>
        <dbReference type="ChEBI" id="CHEBI:29035"/>
        <label>1</label>
    </ligand>
</feature>
<reference evidence="10 11" key="1">
    <citation type="submission" date="2015-04" db="EMBL/GenBank/DDBJ databases">
        <title>The draft genome sequence of Erythrobacter luteus KA37.</title>
        <authorList>
            <person name="Zhuang L."/>
            <person name="Liu Y."/>
            <person name="Shao Z."/>
        </authorList>
    </citation>
    <scope>NUCLEOTIDE SEQUENCE [LARGE SCALE GENOMIC DNA]</scope>
    <source>
        <strain evidence="10 11">KA37</strain>
    </source>
</reference>
<feature type="binding site" evidence="8">
    <location>
        <position position="96"/>
    </location>
    <ligand>
        <name>Mn(2+)</name>
        <dbReference type="ChEBI" id="CHEBI:29035"/>
        <label>2</label>
    </ligand>
</feature>
<dbReference type="GO" id="GO:0042132">
    <property type="term" value="F:fructose 1,6-bisphosphate 1-phosphatase activity"/>
    <property type="evidence" value="ECO:0007669"/>
    <property type="project" value="UniProtKB-EC"/>
</dbReference>
<evidence type="ECO:0000256" key="1">
    <source>
        <dbReference type="ARBA" id="ARBA00001273"/>
    </source>
</evidence>
<keyword evidence="5 8" id="KW-0464">Manganese</keyword>
<keyword evidence="3 8" id="KW-0479">Metal-binding</keyword>
<feature type="binding site" evidence="8">
    <location>
        <position position="42"/>
    </location>
    <ligand>
        <name>Mn(2+)</name>
        <dbReference type="ChEBI" id="CHEBI:29035"/>
        <label>1</label>
    </ligand>
</feature>
<dbReference type="InterPro" id="IPR004464">
    <property type="entry name" value="FBPase_class-2/SBPase"/>
</dbReference>
<feature type="binding site" evidence="9">
    <location>
        <position position="222"/>
    </location>
    <ligand>
        <name>substrate</name>
    </ligand>
</feature>
<dbReference type="GO" id="GO:0046872">
    <property type="term" value="F:metal ion binding"/>
    <property type="evidence" value="ECO:0007669"/>
    <property type="project" value="UniProtKB-KW"/>
</dbReference>
<dbReference type="RefSeq" id="WP_047004077.1">
    <property type="nucleotide sequence ID" value="NZ_LBHB01000002.1"/>
</dbReference>
<evidence type="ECO:0000256" key="9">
    <source>
        <dbReference type="PIRSR" id="PIRSR004532-2"/>
    </source>
</evidence>
<feature type="binding site" evidence="9">
    <location>
        <begin position="99"/>
        <end position="101"/>
    </location>
    <ligand>
        <name>substrate</name>
    </ligand>
</feature>
<dbReference type="GO" id="GO:0006094">
    <property type="term" value="P:gluconeogenesis"/>
    <property type="evidence" value="ECO:0007669"/>
    <property type="project" value="InterPro"/>
</dbReference>
<sequence length="328" mass="34297">MNSAKSSQVLDRVLVMEMVRVTEAAAIAASDLIGRGDEKAADAAAVEAMRRAFDTLEIDGTVVIGEGERDEAPMLYIGEKVGGAQGKGPRIDIALDPLEGTTITAKAGPNALAVLAAAEEGCLLNAPDVYMDKIAVGPGYPEGVIDLAKTPTQNVEAVAAAKGVQPKDINVCVLDRPRHADLIAELRGIGCGVVLIGDGDVAGVIATTDPETTVDLYMGSGGAPEGVLAAAALRCVGGQFNGRLLFRNDDERRRAAKWGIEDLDRIYKLTDLARGDCIFAATGVTSGSLLDGVKRLKRNGAMVMTTESVVMRASSGTVRWVRGEHRLG</sequence>
<dbReference type="Proteomes" id="UP000053464">
    <property type="component" value="Unassembled WGS sequence"/>
</dbReference>
<dbReference type="AlphaFoldDB" id="A0A0G9MUM2"/>
<comment type="caution">
    <text evidence="10">The sequence shown here is derived from an EMBL/GenBank/DDBJ whole genome shotgun (WGS) entry which is preliminary data.</text>
</comment>
<evidence type="ECO:0000256" key="7">
    <source>
        <dbReference type="PIRNR" id="PIRNR004532"/>
    </source>
</evidence>
<feature type="binding site" evidence="8">
    <location>
        <position position="225"/>
    </location>
    <ligand>
        <name>Mn(2+)</name>
        <dbReference type="ChEBI" id="CHEBI:29035"/>
        <label>2</label>
    </ligand>
</feature>
<dbReference type="CDD" id="cd01516">
    <property type="entry name" value="FBPase_glpX"/>
    <property type="match status" value="1"/>
</dbReference>